<dbReference type="AlphaFoldDB" id="A0A9X1V6B3"/>
<dbReference type="RefSeq" id="WP_241711702.1">
    <property type="nucleotide sequence ID" value="NZ_JALBUF010000001.1"/>
</dbReference>
<evidence type="ECO:0008006" key="4">
    <source>
        <dbReference type="Google" id="ProtNLM"/>
    </source>
</evidence>
<sequence>MEDVQAGLNTTIDDALLLTLSDTDVQESLVLALQKLPKLIGMLDSAERSMEFVQTVLSDKESLKGMLAGFDADLGGVSIDKNTILSLISLLDKLPKLVKVLSLVEQVADLAESIVTDKDTLTQLTHNVAEWTEPVRGKMQDGLSMMNEAKIRASKDRSSISVFGALKLLKDPTMQRGLRFANAMLAVMSERDRASTVKGKTATSSHTPGMTLNS</sequence>
<keyword evidence="3" id="KW-1185">Reference proteome</keyword>
<reference evidence="2" key="1">
    <citation type="submission" date="2022-03" db="EMBL/GenBank/DDBJ databases">
        <title>Draft Genome Sequence of Firmicute Strain S0AB, a Heterotrophic Iron/Sulfur-Oxidizing Extreme Acidophile.</title>
        <authorList>
            <person name="Vergara E."/>
            <person name="Pakostova E."/>
            <person name="Johnson D.B."/>
            <person name="Holmes D.S."/>
        </authorList>
    </citation>
    <scope>NUCLEOTIDE SEQUENCE</scope>
    <source>
        <strain evidence="2">S0AB</strain>
    </source>
</reference>
<name>A0A9X1V6B3_9BACL</name>
<evidence type="ECO:0000256" key="1">
    <source>
        <dbReference type="SAM" id="MobiDB-lite"/>
    </source>
</evidence>
<evidence type="ECO:0000313" key="3">
    <source>
        <dbReference type="Proteomes" id="UP001139263"/>
    </source>
</evidence>
<dbReference type="InterPro" id="IPR012440">
    <property type="entry name" value="DUF1641"/>
</dbReference>
<dbReference type="EMBL" id="JALBUF010000001">
    <property type="protein sequence ID" value="MCI0182084.1"/>
    <property type="molecule type" value="Genomic_DNA"/>
</dbReference>
<comment type="caution">
    <text evidence="2">The sequence shown here is derived from an EMBL/GenBank/DDBJ whole genome shotgun (WGS) entry which is preliminary data.</text>
</comment>
<accession>A0A9X1V6B3</accession>
<gene>
    <name evidence="2" type="ORF">MM817_00335</name>
</gene>
<organism evidence="2 3">
    <name type="scientific">Sulfoacidibacillus ferrooxidans</name>
    <dbReference type="NCBI Taxonomy" id="2005001"/>
    <lineage>
        <taxon>Bacteria</taxon>
        <taxon>Bacillati</taxon>
        <taxon>Bacillota</taxon>
        <taxon>Bacilli</taxon>
        <taxon>Bacillales</taxon>
        <taxon>Alicyclobacillaceae</taxon>
        <taxon>Sulfoacidibacillus</taxon>
    </lineage>
</organism>
<dbReference type="Pfam" id="PF07849">
    <property type="entry name" value="DUF1641"/>
    <property type="match status" value="1"/>
</dbReference>
<evidence type="ECO:0000313" key="2">
    <source>
        <dbReference type="EMBL" id="MCI0182084.1"/>
    </source>
</evidence>
<dbReference type="Proteomes" id="UP001139263">
    <property type="component" value="Unassembled WGS sequence"/>
</dbReference>
<protein>
    <recommendedName>
        <fullName evidence="4">DUF1641 domain-containing protein</fullName>
    </recommendedName>
</protein>
<proteinExistence type="predicted"/>
<feature type="region of interest" description="Disordered" evidence="1">
    <location>
        <begin position="194"/>
        <end position="214"/>
    </location>
</feature>
<feature type="compositionally biased region" description="Polar residues" evidence="1">
    <location>
        <begin position="201"/>
        <end position="214"/>
    </location>
</feature>